<comment type="caution">
    <text evidence="11">The sequence shown here is derived from an EMBL/GenBank/DDBJ whole genome shotgun (WGS) entry which is preliminary data.</text>
</comment>
<evidence type="ECO:0000256" key="7">
    <source>
        <dbReference type="ARBA" id="ARBA00023136"/>
    </source>
</evidence>
<feature type="transmembrane region" description="Helical" evidence="9">
    <location>
        <begin position="243"/>
        <end position="265"/>
    </location>
</feature>
<dbReference type="GO" id="GO:0016020">
    <property type="term" value="C:membrane"/>
    <property type="evidence" value="ECO:0007669"/>
    <property type="project" value="UniProtKB-SubCell"/>
</dbReference>
<feature type="compositionally biased region" description="Polar residues" evidence="8">
    <location>
        <begin position="48"/>
        <end position="58"/>
    </location>
</feature>
<feature type="region of interest" description="Disordered" evidence="8">
    <location>
        <begin position="1"/>
        <end position="101"/>
    </location>
</feature>
<accession>A0A0L6UL13</accession>
<feature type="compositionally biased region" description="Low complexity" evidence="8">
    <location>
        <begin position="406"/>
        <end position="423"/>
    </location>
</feature>
<feature type="region of interest" description="Disordered" evidence="8">
    <location>
        <begin position="406"/>
        <end position="444"/>
    </location>
</feature>
<feature type="compositionally biased region" description="Polar residues" evidence="8">
    <location>
        <begin position="1"/>
        <end position="14"/>
    </location>
</feature>
<comment type="subcellular location">
    <subcellularLocation>
        <location evidence="1">Membrane</location>
        <topology evidence="1">Multi-pass membrane protein</topology>
    </subcellularLocation>
</comment>
<reference evidence="11 12" key="1">
    <citation type="submission" date="2015-08" db="EMBL/GenBank/DDBJ databases">
        <title>Next Generation Sequencing and Analysis of the Genome of Puccinia sorghi L Schw, the Causal Agent of Maize Common Rust.</title>
        <authorList>
            <person name="Rochi L."/>
            <person name="Burguener G."/>
            <person name="Darino M."/>
            <person name="Turjanski A."/>
            <person name="Kreff E."/>
            <person name="Dieguez M.J."/>
            <person name="Sacco F."/>
        </authorList>
    </citation>
    <scope>NUCLEOTIDE SEQUENCE [LARGE SCALE GENOMIC DNA]</scope>
    <source>
        <strain evidence="11 12">RO10H11247</strain>
    </source>
</reference>
<protein>
    <recommendedName>
        <fullName evidence="10">RING-CH-type domain-containing protein</fullName>
    </recommendedName>
</protein>
<proteinExistence type="predicted"/>
<organism evidence="11 12">
    <name type="scientific">Puccinia sorghi</name>
    <dbReference type="NCBI Taxonomy" id="27349"/>
    <lineage>
        <taxon>Eukaryota</taxon>
        <taxon>Fungi</taxon>
        <taxon>Dikarya</taxon>
        <taxon>Basidiomycota</taxon>
        <taxon>Pucciniomycotina</taxon>
        <taxon>Pucciniomycetes</taxon>
        <taxon>Pucciniales</taxon>
        <taxon>Pucciniaceae</taxon>
        <taxon>Puccinia</taxon>
    </lineage>
</organism>
<dbReference type="InterPro" id="IPR011016">
    <property type="entry name" value="Znf_RING-CH"/>
</dbReference>
<keyword evidence="4" id="KW-0863">Zinc-finger</keyword>
<keyword evidence="6 9" id="KW-1133">Transmembrane helix</keyword>
<dbReference type="Proteomes" id="UP000037035">
    <property type="component" value="Unassembled WGS sequence"/>
</dbReference>
<evidence type="ECO:0000256" key="3">
    <source>
        <dbReference type="ARBA" id="ARBA00022723"/>
    </source>
</evidence>
<evidence type="ECO:0000256" key="2">
    <source>
        <dbReference type="ARBA" id="ARBA00022692"/>
    </source>
</evidence>
<dbReference type="Gene3D" id="3.30.40.10">
    <property type="entry name" value="Zinc/RING finger domain, C3HC4 (zinc finger)"/>
    <property type="match status" value="1"/>
</dbReference>
<dbReference type="AlphaFoldDB" id="A0A0L6UL13"/>
<dbReference type="InterPro" id="IPR013083">
    <property type="entry name" value="Znf_RING/FYVE/PHD"/>
</dbReference>
<dbReference type="GO" id="GO:0008270">
    <property type="term" value="F:zinc ion binding"/>
    <property type="evidence" value="ECO:0007669"/>
    <property type="project" value="UniProtKB-KW"/>
</dbReference>
<keyword evidence="12" id="KW-1185">Reference proteome</keyword>
<evidence type="ECO:0000256" key="8">
    <source>
        <dbReference type="SAM" id="MobiDB-lite"/>
    </source>
</evidence>
<feature type="compositionally biased region" description="Polar residues" evidence="8">
    <location>
        <begin position="23"/>
        <end position="33"/>
    </location>
</feature>
<evidence type="ECO:0000256" key="1">
    <source>
        <dbReference type="ARBA" id="ARBA00004141"/>
    </source>
</evidence>
<dbReference type="VEuPathDB" id="FungiDB:VP01_561g1"/>
<dbReference type="PANTHER" id="PTHR46283">
    <property type="entry name" value="E3 UBIQUITIN-PROTEIN LIGASE MARCH5"/>
    <property type="match status" value="1"/>
</dbReference>
<dbReference type="PROSITE" id="PS51292">
    <property type="entry name" value="ZF_RING_CH"/>
    <property type="match status" value="1"/>
</dbReference>
<name>A0A0L6UL13_9BASI</name>
<dbReference type="STRING" id="27349.A0A0L6UL13"/>
<dbReference type="EMBL" id="LAVV01010852">
    <property type="protein sequence ID" value="KNZ48500.1"/>
    <property type="molecule type" value="Genomic_DNA"/>
</dbReference>
<sequence length="619" mass="69016">MNTNSPLNHTGKNKQLQDDKHGNPSTSTASQSEPIGFPDDFPHRSRKLSQTTSADLTNPTTPSPLLPSPMTIPETIPSPSRLMFHGSTARNTSTNHDRNPTAFSLRNYTEIQAATLNPNPTHQHQPSKEETRKCWICYDDDAEEEDLRDGRPQRSNQHTQSNKKNQRWVKACRCSLIAHESCLLTWITTYQMTHPAPASISSPLLTPVKCPQCAAIYQIVQPASPLLSLLHRLKKPYNAGMSWSALGFVVLGVGVSASSYGLWASRCFLGPVRWDRWVSNTGQGRGLNFLKFFQLSLVGPILILSRTKQLDSVLPFLPISFILSTLPPLGLDGEFNNHPLPDQNLLRLEHIFPPEPGLTLCLVPWMRIGWRFVWSRLSGFILRREYLGMSYQYPLGLGLGLAQGQAAAGADPNGEGQVGGENQEQADLERPDEEEPNDPEQPAAEVVLDYTSMRTVIRIGMEALILPGAASLVGSLLLLLSRNRPWLRTLLGLKITSSLFTTHRSPLDRQPSLSPSLLSSLKNSVSKIVFKMTRLQLFAGPSEADVDRHLVKLHAMLPGFRLADYFDEDAADDPVWWRNTLAGALIVVFKDLLSLTEKVLKLRKLKYRRILDVDQQQAL</sequence>
<keyword evidence="7 9" id="KW-0472">Membrane</keyword>
<feature type="domain" description="RING-CH-type" evidence="10">
    <location>
        <begin position="126"/>
        <end position="220"/>
    </location>
</feature>
<evidence type="ECO:0000313" key="11">
    <source>
        <dbReference type="EMBL" id="KNZ48500.1"/>
    </source>
</evidence>
<evidence type="ECO:0000256" key="6">
    <source>
        <dbReference type="ARBA" id="ARBA00022989"/>
    </source>
</evidence>
<evidence type="ECO:0000256" key="4">
    <source>
        <dbReference type="ARBA" id="ARBA00022771"/>
    </source>
</evidence>
<keyword evidence="2 9" id="KW-0812">Transmembrane</keyword>
<keyword evidence="3" id="KW-0479">Metal-binding</keyword>
<evidence type="ECO:0000313" key="12">
    <source>
        <dbReference type="Proteomes" id="UP000037035"/>
    </source>
</evidence>
<gene>
    <name evidence="11" type="ORF">VP01_561g1</name>
</gene>
<evidence type="ECO:0000259" key="10">
    <source>
        <dbReference type="PROSITE" id="PS51292"/>
    </source>
</evidence>
<dbReference type="OrthoDB" id="5817083at2759"/>
<evidence type="ECO:0000256" key="5">
    <source>
        <dbReference type="ARBA" id="ARBA00022833"/>
    </source>
</evidence>
<feature type="compositionally biased region" description="Acidic residues" evidence="8">
    <location>
        <begin position="424"/>
        <end position="438"/>
    </location>
</feature>
<keyword evidence="5" id="KW-0862">Zinc</keyword>
<evidence type="ECO:0000256" key="9">
    <source>
        <dbReference type="SAM" id="Phobius"/>
    </source>
</evidence>